<keyword evidence="12" id="KW-0456">Lyase</keyword>
<dbReference type="GO" id="GO:0047804">
    <property type="term" value="F:cysteine-S-conjugate beta-lyase activity"/>
    <property type="evidence" value="ECO:0007669"/>
    <property type="project" value="UniProtKB-EC"/>
</dbReference>
<evidence type="ECO:0000256" key="1">
    <source>
        <dbReference type="ARBA" id="ARBA00001933"/>
    </source>
</evidence>
<gene>
    <name evidence="25" type="primary">KYAT1</name>
    <name evidence="25" type="synonym">kyat1</name>
</gene>
<dbReference type="InParanoid" id="A0A671W3U3"/>
<dbReference type="InterPro" id="IPR015424">
    <property type="entry name" value="PyrdxlP-dep_Trfase"/>
</dbReference>
<evidence type="ECO:0000256" key="20">
    <source>
        <dbReference type="ARBA" id="ARBA00047677"/>
    </source>
</evidence>
<comment type="catalytic activity">
    <reaction evidence="19">
        <text>L-kynurenine + 2-oxoglutarate = kynurenate + L-glutamate + H2O</text>
        <dbReference type="Rhea" id="RHEA:65560"/>
        <dbReference type="ChEBI" id="CHEBI:15377"/>
        <dbReference type="ChEBI" id="CHEBI:16810"/>
        <dbReference type="ChEBI" id="CHEBI:29985"/>
        <dbReference type="ChEBI" id="CHEBI:57959"/>
        <dbReference type="ChEBI" id="CHEBI:58454"/>
        <dbReference type="EC" id="2.6.1.7"/>
    </reaction>
    <physiologicalReaction direction="left-to-right" evidence="19">
        <dbReference type="Rhea" id="RHEA:65561"/>
    </physiologicalReaction>
</comment>
<dbReference type="Proteomes" id="UP000472265">
    <property type="component" value="Chromosome 12"/>
</dbReference>
<evidence type="ECO:0000256" key="13">
    <source>
        <dbReference type="ARBA" id="ARBA00024016"/>
    </source>
</evidence>
<evidence type="ECO:0000313" key="26">
    <source>
        <dbReference type="Proteomes" id="UP000472265"/>
    </source>
</evidence>
<evidence type="ECO:0000256" key="16">
    <source>
        <dbReference type="ARBA" id="ARBA00031198"/>
    </source>
</evidence>
<evidence type="ECO:0000256" key="7">
    <source>
        <dbReference type="ARBA" id="ARBA00019100"/>
    </source>
</evidence>
<feature type="domain" description="Aminotransferase class I/classII large" evidence="24">
    <location>
        <begin position="56"/>
        <end position="457"/>
    </location>
</feature>
<evidence type="ECO:0000256" key="3">
    <source>
        <dbReference type="ARBA" id="ARBA00011738"/>
    </source>
</evidence>
<evidence type="ECO:0000256" key="14">
    <source>
        <dbReference type="ARBA" id="ARBA00029778"/>
    </source>
</evidence>
<dbReference type="FunFam" id="3.90.1150.10:FF:000021">
    <property type="entry name" value="Kynurenine--oxoglutarate transaminase 3"/>
    <property type="match status" value="1"/>
</dbReference>
<accession>A0A671W3U3</accession>
<dbReference type="GO" id="GO:0070189">
    <property type="term" value="P:kynurenine metabolic process"/>
    <property type="evidence" value="ECO:0007669"/>
    <property type="project" value="UniProtKB-ARBA"/>
</dbReference>
<evidence type="ECO:0000256" key="18">
    <source>
        <dbReference type="ARBA" id="ARBA00031600"/>
    </source>
</evidence>
<reference evidence="25" key="3">
    <citation type="submission" date="2025-09" db="UniProtKB">
        <authorList>
            <consortium name="Ensembl"/>
        </authorList>
    </citation>
    <scope>IDENTIFICATION</scope>
</reference>
<dbReference type="GO" id="GO:0030170">
    <property type="term" value="F:pyridoxal phosphate binding"/>
    <property type="evidence" value="ECO:0007669"/>
    <property type="project" value="InterPro"/>
</dbReference>
<comment type="subunit">
    <text evidence="3">Homodimer.</text>
</comment>
<evidence type="ECO:0000259" key="24">
    <source>
        <dbReference type="Pfam" id="PF00155"/>
    </source>
</evidence>
<comment type="catalytic activity">
    <reaction evidence="21">
        <text>3-hydroxy-L-kynurenine + glyoxylate = xanthurenate + glycine + H2O</text>
        <dbReference type="Rhea" id="RHEA:65900"/>
        <dbReference type="ChEBI" id="CHEBI:15377"/>
        <dbReference type="ChEBI" id="CHEBI:36655"/>
        <dbReference type="ChEBI" id="CHEBI:57305"/>
        <dbReference type="ChEBI" id="CHEBI:58125"/>
        <dbReference type="ChEBI" id="CHEBI:71201"/>
        <dbReference type="EC" id="2.6.1.63"/>
    </reaction>
    <physiologicalReaction direction="left-to-right" evidence="21">
        <dbReference type="Rhea" id="RHEA:65901"/>
    </physiologicalReaction>
</comment>
<dbReference type="EC" id="2.6.1.7" evidence="5"/>
<dbReference type="GO" id="GO:0005739">
    <property type="term" value="C:mitochondrion"/>
    <property type="evidence" value="ECO:0007669"/>
    <property type="project" value="TreeGrafter"/>
</dbReference>
<comment type="catalytic activity">
    <reaction evidence="20">
        <text>L-kynurenine + glyoxylate = kynurenate + glycine + H2O</text>
        <dbReference type="Rhea" id="RHEA:65896"/>
        <dbReference type="ChEBI" id="CHEBI:15377"/>
        <dbReference type="ChEBI" id="CHEBI:36655"/>
        <dbReference type="ChEBI" id="CHEBI:57305"/>
        <dbReference type="ChEBI" id="CHEBI:57959"/>
        <dbReference type="ChEBI" id="CHEBI:58454"/>
        <dbReference type="EC" id="2.6.1.63"/>
    </reaction>
    <physiologicalReaction direction="left-to-right" evidence="20">
        <dbReference type="Rhea" id="RHEA:65897"/>
    </physiologicalReaction>
</comment>
<comment type="pathway">
    <text evidence="13">Amino-acid degradation; L-kynurenine degradation; kynurenate from L-kynurenine: step 1/2.</text>
</comment>
<reference evidence="25" key="1">
    <citation type="submission" date="2021-04" db="EMBL/GenBank/DDBJ databases">
        <authorList>
            <consortium name="Wellcome Sanger Institute Data Sharing"/>
        </authorList>
    </citation>
    <scope>NUCLEOTIDE SEQUENCE [LARGE SCALE GENOMIC DNA]</scope>
</reference>
<evidence type="ECO:0000256" key="23">
    <source>
        <dbReference type="ARBA" id="ARBA00054518"/>
    </source>
</evidence>
<dbReference type="PANTHER" id="PTHR43807">
    <property type="entry name" value="FI04487P"/>
    <property type="match status" value="1"/>
</dbReference>
<evidence type="ECO:0000256" key="8">
    <source>
        <dbReference type="ARBA" id="ARBA00022576"/>
    </source>
</evidence>
<dbReference type="EC" id="2.6.1.63" evidence="6"/>
<dbReference type="EC" id="4.4.1.13" evidence="4"/>
<comment type="catalytic activity">
    <reaction evidence="22">
        <text>an S-substituted L-cysteine + H2O = a thiol + pyruvate + NH4(+)</text>
        <dbReference type="Rhea" id="RHEA:18121"/>
        <dbReference type="ChEBI" id="CHEBI:15361"/>
        <dbReference type="ChEBI" id="CHEBI:15377"/>
        <dbReference type="ChEBI" id="CHEBI:28938"/>
        <dbReference type="ChEBI" id="CHEBI:29256"/>
        <dbReference type="ChEBI" id="CHEBI:58717"/>
        <dbReference type="EC" id="4.4.1.13"/>
    </reaction>
    <physiologicalReaction direction="left-to-right" evidence="22">
        <dbReference type="Rhea" id="RHEA:18122"/>
    </physiologicalReaction>
</comment>
<evidence type="ECO:0000256" key="21">
    <source>
        <dbReference type="ARBA" id="ARBA00047888"/>
    </source>
</evidence>
<dbReference type="GO" id="GO:0016212">
    <property type="term" value="F:kynurenine-oxoglutarate transaminase activity"/>
    <property type="evidence" value="ECO:0007669"/>
    <property type="project" value="UniProtKB-EC"/>
</dbReference>
<dbReference type="Pfam" id="PF00155">
    <property type="entry name" value="Aminotran_1_2"/>
    <property type="match status" value="1"/>
</dbReference>
<evidence type="ECO:0000313" key="25">
    <source>
        <dbReference type="Ensembl" id="ENSSAUP00010033515.1"/>
    </source>
</evidence>
<evidence type="ECO:0000256" key="19">
    <source>
        <dbReference type="ARBA" id="ARBA00047478"/>
    </source>
</evidence>
<dbReference type="GeneTree" id="ENSGT00940000158797"/>
<dbReference type="SUPFAM" id="SSF53383">
    <property type="entry name" value="PLP-dependent transferases"/>
    <property type="match status" value="1"/>
</dbReference>
<dbReference type="Gene3D" id="3.40.640.10">
    <property type="entry name" value="Type I PLP-dependent aspartate aminotransferase-like (Major domain)"/>
    <property type="match status" value="1"/>
</dbReference>
<reference evidence="25" key="2">
    <citation type="submission" date="2025-08" db="UniProtKB">
        <authorList>
            <consortium name="Ensembl"/>
        </authorList>
    </citation>
    <scope>IDENTIFICATION</scope>
</reference>
<dbReference type="FunFam" id="3.40.640.10:FF:000024">
    <property type="entry name" value="Kynurenine--oxoglutarate transaminase 3"/>
    <property type="match status" value="1"/>
</dbReference>
<dbReference type="PANTHER" id="PTHR43807:SF14">
    <property type="entry name" value="KYNURENINE--OXOGLUTARATE TRANSAMINASE 1"/>
    <property type="match status" value="1"/>
</dbReference>
<dbReference type="InterPro" id="IPR015422">
    <property type="entry name" value="PyrdxlP-dep_Trfase_small"/>
</dbReference>
<organism evidence="25 26">
    <name type="scientific">Sparus aurata</name>
    <name type="common">Gilthead sea bream</name>
    <dbReference type="NCBI Taxonomy" id="8175"/>
    <lineage>
        <taxon>Eukaryota</taxon>
        <taxon>Metazoa</taxon>
        <taxon>Chordata</taxon>
        <taxon>Craniata</taxon>
        <taxon>Vertebrata</taxon>
        <taxon>Euteleostomi</taxon>
        <taxon>Actinopterygii</taxon>
        <taxon>Neopterygii</taxon>
        <taxon>Teleostei</taxon>
        <taxon>Neoteleostei</taxon>
        <taxon>Acanthomorphata</taxon>
        <taxon>Eupercaria</taxon>
        <taxon>Spariformes</taxon>
        <taxon>Sparidae</taxon>
        <taxon>Sparus</taxon>
    </lineage>
</organism>
<evidence type="ECO:0000256" key="4">
    <source>
        <dbReference type="ARBA" id="ARBA00012224"/>
    </source>
</evidence>
<proteinExistence type="inferred from homology"/>
<protein>
    <recommendedName>
        <fullName evidence="7">Kynurenine--oxoglutarate transaminase 3</fullName>
        <ecNumber evidence="6">2.6.1.63</ecNumber>
        <ecNumber evidence="5">2.6.1.7</ecNumber>
        <ecNumber evidence="4">4.4.1.13</ecNumber>
    </recommendedName>
    <alternativeName>
        <fullName evidence="18">Cysteine-S-conjugate beta-lyase 2</fullName>
    </alternativeName>
    <alternativeName>
        <fullName evidence="14">Kynurenine aminotransferase 3</fullName>
    </alternativeName>
    <alternativeName>
        <fullName evidence="15">Kynurenine aminotransferase III</fullName>
    </alternativeName>
    <alternativeName>
        <fullName evidence="16">Kynurenine--glyoxylate transaminase</fullName>
    </alternativeName>
    <alternativeName>
        <fullName evidence="17">Kynurenine--oxoglutarate transaminase III</fullName>
    </alternativeName>
</protein>
<comment type="function">
    <text evidence="23">Catalyzes the irreversible transamination of the L-tryptophan metabolite L-kynurenine to form kynurenic acid (KA), an intermediate in the tryptophan catabolic pathway which is also a broad spectrum antagonist of the three ionotropic excitatory amino acid receptors among others. May catalyze the beta-elimination of S-conjugates and Se-conjugates of L-(seleno)cysteine, resulting in the cleavage of the C-S or C-Se bond. Has transaminase activity towards L-kynurenine, tryptophan, phenylalanine, serine, cysteine, methionine, histidine, glutamine and asparagine with glyoxylate as an amino group acceptor (in vitro). Has lower activity with 2-oxoglutarate as amino group acceptor (in vitro).</text>
</comment>
<dbReference type="GO" id="GO:0047315">
    <property type="term" value="F:kynurenine-glyoxylate transaminase activity"/>
    <property type="evidence" value="ECO:0007669"/>
    <property type="project" value="UniProtKB-EC"/>
</dbReference>
<name>A0A671W3U3_SPAAU</name>
<keyword evidence="26" id="KW-1185">Reference proteome</keyword>
<comment type="cofactor">
    <cofactor evidence="1">
        <name>pyridoxal 5'-phosphate</name>
        <dbReference type="ChEBI" id="CHEBI:597326"/>
    </cofactor>
</comment>
<sequence length="470" mass="52603">MGLIRNLARSSTVIRQILIRNNHKIIMARQLHASRTDGVDKNVWVEFTQLAADYKAVNLGQGFPDFSPPKFIQEAFCKAVSGGPIMHQYTRAFGHPPLVRSLAKFFSRIVGHEIDPLEDILVTVGAYQALFCAFQALVNEGDEVIIVEPFFDCYQPMVKMAGGKAVYVPLRPKAASGAVLSSGDWVLSAEELASKFTPRTKAVVINTPNNPIGKVYKTEELQMIADLCIKHDALCISDEVYEWLTYDGAKHVKIASLPGMWERTITVGSAGKTFSATGWKVVHRLCNVFILFTACSFDDLFWSQVGWAISSGHIVKHMKTIHQNTVYHCATAAQEAVAQGFEREYEVFGSPESYFQQLPAMLHLKRNKLASCLESVGLQPIMPQGGYFMIADISSVKVDYNDQSSVDEPNDFRFVKWLTKEKGLATIPVSAFYSPEHSKEFDKYIRFCFVKEDSTLDAAEDILRKWSKGQ</sequence>
<dbReference type="InterPro" id="IPR015421">
    <property type="entry name" value="PyrdxlP-dep_Trfase_major"/>
</dbReference>
<keyword evidence="8" id="KW-0032">Aminotransferase</keyword>
<evidence type="ECO:0000256" key="9">
    <source>
        <dbReference type="ARBA" id="ARBA00022679"/>
    </source>
</evidence>
<evidence type="ECO:0000256" key="11">
    <source>
        <dbReference type="ARBA" id="ARBA00022990"/>
    </source>
</evidence>
<comment type="similarity">
    <text evidence="2">Belongs to the class-I pyridoxal-phosphate-dependent aminotransferase family.</text>
</comment>
<dbReference type="AlphaFoldDB" id="A0A671W3U3"/>
<dbReference type="FunCoup" id="A0A671W3U3">
    <property type="interactions" value="906"/>
</dbReference>
<dbReference type="CDD" id="cd00609">
    <property type="entry name" value="AAT_like"/>
    <property type="match status" value="1"/>
</dbReference>
<evidence type="ECO:0000256" key="6">
    <source>
        <dbReference type="ARBA" id="ARBA00013010"/>
    </source>
</evidence>
<evidence type="ECO:0000256" key="17">
    <source>
        <dbReference type="ARBA" id="ARBA00031371"/>
    </source>
</evidence>
<evidence type="ECO:0000256" key="10">
    <source>
        <dbReference type="ARBA" id="ARBA00022898"/>
    </source>
</evidence>
<evidence type="ECO:0000256" key="5">
    <source>
        <dbReference type="ARBA" id="ARBA00012751"/>
    </source>
</evidence>
<keyword evidence="9" id="KW-0808">Transferase</keyword>
<dbReference type="Ensembl" id="ENSSAUT00010035319.1">
    <property type="protein sequence ID" value="ENSSAUP00010033515.1"/>
    <property type="gene ID" value="ENSSAUG00010014036.1"/>
</dbReference>
<dbReference type="InterPro" id="IPR004839">
    <property type="entry name" value="Aminotransferase_I/II_large"/>
</dbReference>
<dbReference type="Gene3D" id="3.90.1150.10">
    <property type="entry name" value="Aspartate Aminotransferase, domain 1"/>
    <property type="match status" value="2"/>
</dbReference>
<dbReference type="InterPro" id="IPR051326">
    <property type="entry name" value="Kynurenine-oxoglutarate_AT"/>
</dbReference>
<keyword evidence="10" id="KW-0663">Pyridoxal phosphate</keyword>
<evidence type="ECO:0000256" key="2">
    <source>
        <dbReference type="ARBA" id="ARBA00007441"/>
    </source>
</evidence>
<evidence type="ECO:0000256" key="15">
    <source>
        <dbReference type="ARBA" id="ARBA00030993"/>
    </source>
</evidence>
<evidence type="ECO:0000256" key="22">
    <source>
        <dbReference type="ARBA" id="ARBA00049325"/>
    </source>
</evidence>
<dbReference type="FunFam" id="3.90.1150.10:FF:000275">
    <property type="entry name" value="kynurenine--oxoglutarate transaminase 1"/>
    <property type="match status" value="1"/>
</dbReference>
<evidence type="ECO:0000256" key="12">
    <source>
        <dbReference type="ARBA" id="ARBA00023239"/>
    </source>
</evidence>
<keyword evidence="11" id="KW-0007">Acetylation</keyword>